<dbReference type="Proteomes" id="UP000261828">
    <property type="component" value="Unassembled WGS sequence"/>
</dbReference>
<dbReference type="InterPro" id="IPR008030">
    <property type="entry name" value="NmrA-like"/>
</dbReference>
<dbReference type="RefSeq" id="WP_116182758.1">
    <property type="nucleotide sequence ID" value="NZ_QTJX01000001.1"/>
</dbReference>
<reference evidence="4 5" key="1">
    <citation type="submission" date="2018-08" db="EMBL/GenBank/DDBJ databases">
        <title>Muricauda nanhaiensis sp. nov., isolated from seawater of the South China Sea.</title>
        <authorList>
            <person name="Dang Y."/>
        </authorList>
    </citation>
    <scope>NUCLEOTIDE SEQUENCE [LARGE SCALE GENOMIC DNA]</scope>
    <source>
        <strain evidence="4 5">SM1704</strain>
    </source>
</reference>
<dbReference type="PANTHER" id="PTHR42748:SF7">
    <property type="entry name" value="NMRA LIKE REDOX SENSOR 1-RELATED"/>
    <property type="match status" value="1"/>
</dbReference>
<keyword evidence="2" id="KW-0521">NADP</keyword>
<dbReference type="EMBL" id="QTJX01000001">
    <property type="protein sequence ID" value="RDY60875.1"/>
    <property type="molecule type" value="Genomic_DNA"/>
</dbReference>
<evidence type="ECO:0000313" key="4">
    <source>
        <dbReference type="EMBL" id="RDY60875.1"/>
    </source>
</evidence>
<organism evidence="4 5">
    <name type="scientific">Flagellimonas nanhaiensis</name>
    <dbReference type="NCBI Taxonomy" id="2292706"/>
    <lineage>
        <taxon>Bacteria</taxon>
        <taxon>Pseudomonadati</taxon>
        <taxon>Bacteroidota</taxon>
        <taxon>Flavobacteriia</taxon>
        <taxon>Flavobacteriales</taxon>
        <taxon>Flavobacteriaceae</taxon>
        <taxon>Flagellimonas</taxon>
    </lineage>
</organism>
<evidence type="ECO:0000259" key="3">
    <source>
        <dbReference type="Pfam" id="PF05368"/>
    </source>
</evidence>
<protein>
    <recommendedName>
        <fullName evidence="3">NmrA-like domain-containing protein</fullName>
    </recommendedName>
</protein>
<dbReference type="SUPFAM" id="SSF51735">
    <property type="entry name" value="NAD(P)-binding Rossmann-fold domains"/>
    <property type="match status" value="1"/>
</dbReference>
<dbReference type="InterPro" id="IPR051164">
    <property type="entry name" value="NmrA-like_oxidored"/>
</dbReference>
<dbReference type="PANTHER" id="PTHR42748">
    <property type="entry name" value="NITROGEN METABOLITE REPRESSION PROTEIN NMRA FAMILY MEMBER"/>
    <property type="match status" value="1"/>
</dbReference>
<dbReference type="Gene3D" id="3.90.25.10">
    <property type="entry name" value="UDP-galactose 4-epimerase, domain 1"/>
    <property type="match status" value="1"/>
</dbReference>
<keyword evidence="5" id="KW-1185">Reference proteome</keyword>
<dbReference type="Pfam" id="PF05368">
    <property type="entry name" value="NmrA"/>
    <property type="match status" value="1"/>
</dbReference>
<evidence type="ECO:0000313" key="5">
    <source>
        <dbReference type="Proteomes" id="UP000261828"/>
    </source>
</evidence>
<dbReference type="Gene3D" id="3.40.50.720">
    <property type="entry name" value="NAD(P)-binding Rossmann-like Domain"/>
    <property type="match status" value="1"/>
</dbReference>
<comment type="caution">
    <text evidence="4">The sequence shown here is derived from an EMBL/GenBank/DDBJ whole genome shotgun (WGS) entry which is preliminary data.</text>
</comment>
<dbReference type="AlphaFoldDB" id="A0A371JSV0"/>
<dbReference type="InterPro" id="IPR036291">
    <property type="entry name" value="NAD(P)-bd_dom_sf"/>
</dbReference>
<gene>
    <name evidence="4" type="ORF">DX873_01460</name>
</gene>
<sequence length="345" mass="38963">MNETKILVTAANGHTGFPAAKELLDLGFSVRAFVRNPKNKNARELSRFGAEIFVGNIEDIADVRKALNGISRVYFVPTYPNLLFQGTTFVNALEESEVEHVVLLTQWLSSSRHPSVYTKEHWLVDQAFKRQSKTKLTILNPGLFAFVYFMTPEPLAQFGILPDFGENAPPSNEDIGLVAAHILKNPEEHPGKIYRVTGKDLLTADEMAQIIGKNLGRKVKASKMSFSMMYKVLKASGYPQMDASQVKYYIEEGHKGAFAFKAPNNVVKEIVGKEPDGFGTITRRYLMENPMAKQSLWNKIKGMKFMLKVLFTKTWNMKTFEKERGFPSLNNPDYVLGSEEWGKNH</sequence>
<evidence type="ECO:0000256" key="1">
    <source>
        <dbReference type="ARBA" id="ARBA00006328"/>
    </source>
</evidence>
<comment type="similarity">
    <text evidence="1">Belongs to the NmrA-type oxidoreductase family.</text>
</comment>
<feature type="domain" description="NmrA-like" evidence="3">
    <location>
        <begin position="4"/>
        <end position="239"/>
    </location>
</feature>
<evidence type="ECO:0000256" key="2">
    <source>
        <dbReference type="ARBA" id="ARBA00022857"/>
    </source>
</evidence>
<proteinExistence type="inferred from homology"/>
<accession>A0A371JSV0</accession>
<dbReference type="OrthoDB" id="9798669at2"/>
<name>A0A371JSV0_9FLAO</name>